<proteinExistence type="predicted"/>
<sequence>MKKLFIISIILITIISLTACGKKADTTGSGNTFSLKGSGS</sequence>
<dbReference type="PROSITE" id="PS51257">
    <property type="entry name" value="PROKAR_LIPOPROTEIN"/>
    <property type="match status" value="1"/>
</dbReference>
<name>A0ABU5VYZ1_9BACT</name>
<keyword evidence="2" id="KW-1185">Reference proteome</keyword>
<evidence type="ECO:0000313" key="1">
    <source>
        <dbReference type="EMBL" id="MEA9357797.1"/>
    </source>
</evidence>
<dbReference type="RefSeq" id="WP_323577958.1">
    <property type="nucleotide sequence ID" value="NZ_JAYGJQ010000002.1"/>
</dbReference>
<protein>
    <recommendedName>
        <fullName evidence="3">Lipoprotein</fullName>
    </recommendedName>
</protein>
<dbReference type="Proteomes" id="UP001302274">
    <property type="component" value="Unassembled WGS sequence"/>
</dbReference>
<evidence type="ECO:0000313" key="2">
    <source>
        <dbReference type="Proteomes" id="UP001302274"/>
    </source>
</evidence>
<reference evidence="1 2" key="1">
    <citation type="submission" date="2023-11" db="EMBL/GenBank/DDBJ databases">
        <title>A Novel Polar Bacteriovorax (B. antarcticus) Isolated from the Biocrust in Antarctica.</title>
        <authorList>
            <person name="Mun W."/>
            <person name="Choi S.Y."/>
            <person name="Mitchell R.J."/>
        </authorList>
    </citation>
    <scope>NUCLEOTIDE SEQUENCE [LARGE SCALE GENOMIC DNA]</scope>
    <source>
        <strain evidence="1 2">PP10</strain>
    </source>
</reference>
<accession>A0ABU5VYZ1</accession>
<evidence type="ECO:0008006" key="3">
    <source>
        <dbReference type="Google" id="ProtNLM"/>
    </source>
</evidence>
<gene>
    <name evidence="1" type="ORF">SHI21_16315</name>
</gene>
<dbReference type="EMBL" id="JAYGJQ010000002">
    <property type="protein sequence ID" value="MEA9357797.1"/>
    <property type="molecule type" value="Genomic_DNA"/>
</dbReference>
<organism evidence="1 2">
    <name type="scientific">Bacteriovorax antarcticus</name>
    <dbReference type="NCBI Taxonomy" id="3088717"/>
    <lineage>
        <taxon>Bacteria</taxon>
        <taxon>Pseudomonadati</taxon>
        <taxon>Bdellovibrionota</taxon>
        <taxon>Bacteriovoracia</taxon>
        <taxon>Bacteriovoracales</taxon>
        <taxon>Bacteriovoracaceae</taxon>
        <taxon>Bacteriovorax</taxon>
    </lineage>
</organism>
<comment type="caution">
    <text evidence="1">The sequence shown here is derived from an EMBL/GenBank/DDBJ whole genome shotgun (WGS) entry which is preliminary data.</text>
</comment>